<evidence type="ECO:0000256" key="2">
    <source>
        <dbReference type="ARBA" id="ARBA00007639"/>
    </source>
</evidence>
<dbReference type="GO" id="GO:0030246">
    <property type="term" value="F:carbohydrate binding"/>
    <property type="evidence" value="ECO:0007669"/>
    <property type="project" value="UniProtKB-ARBA"/>
</dbReference>
<dbReference type="Gene3D" id="3.40.50.2300">
    <property type="match status" value="2"/>
</dbReference>
<protein>
    <recommendedName>
        <fullName evidence="4">Periplasmic binding protein domain-containing protein</fullName>
    </recommendedName>
</protein>
<organism evidence="5">
    <name type="scientific">marine metagenome</name>
    <dbReference type="NCBI Taxonomy" id="408172"/>
    <lineage>
        <taxon>unclassified sequences</taxon>
        <taxon>metagenomes</taxon>
        <taxon>ecological metagenomes</taxon>
    </lineage>
</organism>
<proteinExistence type="inferred from homology"/>
<evidence type="ECO:0000256" key="3">
    <source>
        <dbReference type="ARBA" id="ARBA00022729"/>
    </source>
</evidence>
<feature type="non-terminal residue" evidence="5">
    <location>
        <position position="223"/>
    </location>
</feature>
<dbReference type="PANTHER" id="PTHR46847">
    <property type="entry name" value="D-ALLOSE-BINDING PERIPLASMIC PROTEIN-RELATED"/>
    <property type="match status" value="1"/>
</dbReference>
<dbReference type="InterPro" id="IPR028082">
    <property type="entry name" value="Peripla_BP_I"/>
</dbReference>
<accession>A0A381TUH3</accession>
<dbReference type="Pfam" id="PF13407">
    <property type="entry name" value="Peripla_BP_4"/>
    <property type="match status" value="1"/>
</dbReference>
<feature type="domain" description="Periplasmic binding protein" evidence="4">
    <location>
        <begin position="37"/>
        <end position="223"/>
    </location>
</feature>
<gene>
    <name evidence="5" type="ORF">METZ01_LOCUS72549</name>
</gene>
<name>A0A381TUH3_9ZZZZ</name>
<comment type="subcellular location">
    <subcellularLocation>
        <location evidence="1">Cell envelope</location>
    </subcellularLocation>
</comment>
<reference evidence="5" key="1">
    <citation type="submission" date="2018-05" db="EMBL/GenBank/DDBJ databases">
        <authorList>
            <person name="Lanie J.A."/>
            <person name="Ng W.-L."/>
            <person name="Kazmierczak K.M."/>
            <person name="Andrzejewski T.M."/>
            <person name="Davidsen T.M."/>
            <person name="Wayne K.J."/>
            <person name="Tettelin H."/>
            <person name="Glass J.I."/>
            <person name="Rusch D."/>
            <person name="Podicherti R."/>
            <person name="Tsui H.-C.T."/>
            <person name="Winkler M.E."/>
        </authorList>
    </citation>
    <scope>NUCLEOTIDE SEQUENCE</scope>
</reference>
<dbReference type="InterPro" id="IPR025997">
    <property type="entry name" value="SBP_2_dom"/>
</dbReference>
<keyword evidence="3" id="KW-0732">Signal</keyword>
<dbReference type="GO" id="GO:0030313">
    <property type="term" value="C:cell envelope"/>
    <property type="evidence" value="ECO:0007669"/>
    <property type="project" value="UniProtKB-SubCell"/>
</dbReference>
<comment type="similarity">
    <text evidence="2">Belongs to the bacterial solute-binding protein 2 family.</text>
</comment>
<evidence type="ECO:0000259" key="4">
    <source>
        <dbReference type="Pfam" id="PF13407"/>
    </source>
</evidence>
<dbReference type="PANTHER" id="PTHR46847:SF1">
    <property type="entry name" value="D-ALLOSE-BINDING PERIPLASMIC PROTEIN-RELATED"/>
    <property type="match status" value="1"/>
</dbReference>
<dbReference type="EMBL" id="UINC01005190">
    <property type="protein sequence ID" value="SVA19695.1"/>
    <property type="molecule type" value="Genomic_DNA"/>
</dbReference>
<dbReference type="SUPFAM" id="SSF53822">
    <property type="entry name" value="Periplasmic binding protein-like I"/>
    <property type="match status" value="1"/>
</dbReference>
<evidence type="ECO:0000313" key="5">
    <source>
        <dbReference type="EMBL" id="SVA19695.1"/>
    </source>
</evidence>
<evidence type="ECO:0000256" key="1">
    <source>
        <dbReference type="ARBA" id="ARBA00004196"/>
    </source>
</evidence>
<sequence length="223" mass="23579">MNVKYSKKPLGLIASMFLAILFTFSSNAVFAKSYEVAYLSASSANTWLGASVKEMQAVADNNDINITEFDAQFDPAKQTSQLQDAIASGKYQGIVVCAIYGVGLIPDIEDAIAAGIEIVVLNQIVGPDLTTSDPQVDGIAASVLASPYRSGQRHGELTVQACEGDDNCEVVFIYGIKGIPLDDAIRQGFDDVISQHPSIKVVAEGEGKYLGPDGGIAATQDIL</sequence>
<dbReference type="CDD" id="cd01536">
    <property type="entry name" value="PBP1_ABC_sugar_binding-like"/>
    <property type="match status" value="1"/>
</dbReference>
<dbReference type="AlphaFoldDB" id="A0A381TUH3"/>